<organism evidence="1 2">
    <name type="scientific">Thermogladius calderae (strain DSM 22663 / VKM B-2946 / 1633)</name>
    <dbReference type="NCBI Taxonomy" id="1184251"/>
    <lineage>
        <taxon>Archaea</taxon>
        <taxon>Thermoproteota</taxon>
        <taxon>Thermoprotei</taxon>
        <taxon>Desulfurococcales</taxon>
        <taxon>Desulfurococcaceae</taxon>
        <taxon>Thermogladius</taxon>
    </lineage>
</organism>
<dbReference type="OrthoDB" id="45301at2157"/>
<dbReference type="STRING" id="1184251.TCELL_0573"/>
<evidence type="ECO:0000313" key="2">
    <source>
        <dbReference type="Proteomes" id="UP000005270"/>
    </source>
</evidence>
<dbReference type="Proteomes" id="UP000005270">
    <property type="component" value="Chromosome"/>
</dbReference>
<protein>
    <submittedName>
        <fullName evidence="1">Uncharacterized protein</fullName>
    </submittedName>
</protein>
<dbReference type="HOGENOM" id="CLU_142655_0_0_2"/>
<dbReference type="eggNOG" id="arCOG04234">
    <property type="taxonomic scope" value="Archaea"/>
</dbReference>
<dbReference type="RefSeq" id="WP_014737248.1">
    <property type="nucleotide sequence ID" value="NC_017954.1"/>
</dbReference>
<dbReference type="AlphaFoldDB" id="I3TE10"/>
<sequence length="164" mass="18409">MKVLTRPPRIKVLEAAGSIGDARIKLVDENTAKITSSRGEKEYIVVVVKDGENSYRVYSNDNGTVFKGYVGYPIIAFMMVKGILPVDNEVIKAMTGIPWKDLNEKYGKYSVVENIVLNRAEKMGFDRNVITDYVNLVLKKLGLLKVVFDEKLRPPEVSEKAVPE</sequence>
<dbReference type="InParanoid" id="I3TE10"/>
<accession>I3TE10</accession>
<dbReference type="EMBL" id="CP003531">
    <property type="protein sequence ID" value="AFK50998.1"/>
    <property type="molecule type" value="Genomic_DNA"/>
</dbReference>
<proteinExistence type="predicted"/>
<evidence type="ECO:0000313" key="1">
    <source>
        <dbReference type="EMBL" id="AFK50998.1"/>
    </source>
</evidence>
<gene>
    <name evidence="1" type="ordered locus">TCELL_0573</name>
</gene>
<keyword evidence="2" id="KW-1185">Reference proteome</keyword>
<name>I3TE10_THEC1</name>
<dbReference type="KEGG" id="thg:TCELL_0573"/>
<dbReference type="GeneID" id="13012877"/>
<reference evidence="1 2" key="1">
    <citation type="journal article" date="2012" name="J. Bacteriol.">
        <title>Complete genome sequence of the hyperthermophilic cellulolytic Crenarchaeon 'Thermogladius cellulolyticus' 1633.</title>
        <authorList>
            <person name="Mardanov A.V."/>
            <person name="Kochetkova T.V."/>
            <person name="Beletsky A.V."/>
            <person name="Bonch-Osmolovskaya E.A."/>
            <person name="Ravin N.V."/>
            <person name="Skryabin K.G."/>
        </authorList>
    </citation>
    <scope>NUCLEOTIDE SEQUENCE [LARGE SCALE GENOMIC DNA]</scope>
    <source>
        <strain evidence="2">DSM 22663 / VKM B-2946 / 1633</strain>
    </source>
</reference>